<dbReference type="Pfam" id="PF03466">
    <property type="entry name" value="LysR_substrate"/>
    <property type="match status" value="1"/>
</dbReference>
<dbReference type="Proteomes" id="UP001190825">
    <property type="component" value="Unassembled WGS sequence"/>
</dbReference>
<accession>A0ABX4TNR9</accession>
<organism evidence="6 7">
    <name type="scientific">Sinorhizobium medicae</name>
    <dbReference type="NCBI Taxonomy" id="110321"/>
    <lineage>
        <taxon>Bacteria</taxon>
        <taxon>Pseudomonadati</taxon>
        <taxon>Pseudomonadota</taxon>
        <taxon>Alphaproteobacteria</taxon>
        <taxon>Hyphomicrobiales</taxon>
        <taxon>Rhizobiaceae</taxon>
        <taxon>Sinorhizobium/Ensifer group</taxon>
        <taxon>Sinorhizobium</taxon>
    </lineage>
</organism>
<protein>
    <submittedName>
        <fullName evidence="6">LysR family transcriptional regulator</fullName>
    </submittedName>
</protein>
<evidence type="ECO:0000256" key="3">
    <source>
        <dbReference type="ARBA" id="ARBA00023125"/>
    </source>
</evidence>
<evidence type="ECO:0000256" key="4">
    <source>
        <dbReference type="ARBA" id="ARBA00023163"/>
    </source>
</evidence>
<dbReference type="PROSITE" id="PS50931">
    <property type="entry name" value="HTH_LYSR"/>
    <property type="match status" value="1"/>
</dbReference>
<reference evidence="6 7" key="1">
    <citation type="journal article" date="2018" name="FEMS Microbiol. Ecol.">
        <title>Co-invading symbiotic mutualists of Medicago polymorpha retain high ancestral diversity and contain diverse accessory genomes.</title>
        <authorList>
            <person name="Porter S.S."/>
            <person name="Faber-Hammond J.J."/>
            <person name="Friesen M.L."/>
        </authorList>
    </citation>
    <scope>NUCLEOTIDE SEQUENCE [LARGE SCALE GENOMIC DNA]</scope>
    <source>
        <strain evidence="6 7">Str16</strain>
    </source>
</reference>
<dbReference type="PANTHER" id="PTHR30346">
    <property type="entry name" value="TRANSCRIPTIONAL DUAL REGULATOR HCAR-RELATED"/>
    <property type="match status" value="1"/>
</dbReference>
<dbReference type="Gene3D" id="1.10.10.10">
    <property type="entry name" value="Winged helix-like DNA-binding domain superfamily/Winged helix DNA-binding domain"/>
    <property type="match status" value="1"/>
</dbReference>
<dbReference type="InterPro" id="IPR036390">
    <property type="entry name" value="WH_DNA-bd_sf"/>
</dbReference>
<dbReference type="RefSeq" id="WP_101779566.1">
    <property type="nucleotide sequence ID" value="NZ_NBUC01000060.1"/>
</dbReference>
<name>A0ABX4TNR9_9HYPH</name>
<dbReference type="InterPro" id="IPR036388">
    <property type="entry name" value="WH-like_DNA-bd_sf"/>
</dbReference>
<dbReference type="SUPFAM" id="SSF53850">
    <property type="entry name" value="Periplasmic binding protein-like II"/>
    <property type="match status" value="1"/>
</dbReference>
<dbReference type="PANTHER" id="PTHR30346:SF0">
    <property type="entry name" value="HCA OPERON TRANSCRIPTIONAL ACTIVATOR HCAR"/>
    <property type="match status" value="1"/>
</dbReference>
<dbReference type="EMBL" id="NBUC01000060">
    <property type="protein sequence ID" value="PLU05101.1"/>
    <property type="molecule type" value="Genomic_DNA"/>
</dbReference>
<gene>
    <name evidence="6" type="ORF">BMJ33_09475</name>
</gene>
<dbReference type="SUPFAM" id="SSF46785">
    <property type="entry name" value="Winged helix' DNA-binding domain"/>
    <property type="match status" value="1"/>
</dbReference>
<dbReference type="InterPro" id="IPR000847">
    <property type="entry name" value="LysR_HTH_N"/>
</dbReference>
<dbReference type="CDD" id="cd08449">
    <property type="entry name" value="PBP2_XapR"/>
    <property type="match status" value="1"/>
</dbReference>
<keyword evidence="7" id="KW-1185">Reference proteome</keyword>
<comment type="caution">
    <text evidence="6">The sequence shown here is derived from an EMBL/GenBank/DDBJ whole genome shotgun (WGS) entry which is preliminary data.</text>
</comment>
<sequence length="306" mass="33356">MELRHLRYFVAVADAASFTAAARGLNISQPPLSQQIRDLEAEVGTRLFERSSRNVELTEAGANFLEHARMILGQVEHATHQARAIGSGQVGTLNIATTGSVLLGPLSNLIARFRDAWPGVFVRIHEMDPEAQEAALLSHRTDLSFVRKPRNHPHLVAHVAWQEKVDVALPEHHRLANSGTIELGDLRQESFVFLRLADSRFARYLHDCCVTAGFVPDITNEVVESYSLTSLVAAGLGVALVPDCISTLSRPGVVYRPLADPAPEADVHVISRPNPGPVVSAFLETAQSTAVNLDSGGKNIVKRRCF</sequence>
<feature type="domain" description="HTH lysR-type" evidence="5">
    <location>
        <begin position="1"/>
        <end position="58"/>
    </location>
</feature>
<proteinExistence type="inferred from homology"/>
<evidence type="ECO:0000313" key="7">
    <source>
        <dbReference type="Proteomes" id="UP001190825"/>
    </source>
</evidence>
<evidence type="ECO:0000259" key="5">
    <source>
        <dbReference type="PROSITE" id="PS50931"/>
    </source>
</evidence>
<comment type="similarity">
    <text evidence="1">Belongs to the LysR transcriptional regulatory family.</text>
</comment>
<dbReference type="InterPro" id="IPR005119">
    <property type="entry name" value="LysR_subst-bd"/>
</dbReference>
<dbReference type="Gene3D" id="3.40.190.10">
    <property type="entry name" value="Periplasmic binding protein-like II"/>
    <property type="match status" value="2"/>
</dbReference>
<evidence type="ECO:0000313" key="6">
    <source>
        <dbReference type="EMBL" id="PLU05101.1"/>
    </source>
</evidence>
<dbReference type="InterPro" id="IPR037409">
    <property type="entry name" value="XapR_PBP2"/>
</dbReference>
<dbReference type="PRINTS" id="PR00039">
    <property type="entry name" value="HTHLYSR"/>
</dbReference>
<keyword evidence="3" id="KW-0238">DNA-binding</keyword>
<keyword evidence="4" id="KW-0804">Transcription</keyword>
<evidence type="ECO:0000256" key="1">
    <source>
        <dbReference type="ARBA" id="ARBA00009437"/>
    </source>
</evidence>
<keyword evidence="2" id="KW-0805">Transcription regulation</keyword>
<evidence type="ECO:0000256" key="2">
    <source>
        <dbReference type="ARBA" id="ARBA00023015"/>
    </source>
</evidence>
<dbReference type="Pfam" id="PF00126">
    <property type="entry name" value="HTH_1"/>
    <property type="match status" value="1"/>
</dbReference>